<dbReference type="Proteomes" id="UP000014480">
    <property type="component" value="Unassembled WGS sequence"/>
</dbReference>
<proteinExistence type="predicted"/>
<comment type="caution">
    <text evidence="1">The sequence shown here is derived from an EMBL/GenBank/DDBJ whole genome shotgun (WGS) entry which is preliminary data.</text>
</comment>
<evidence type="ECO:0000313" key="1">
    <source>
        <dbReference type="EMBL" id="TDZ16475.1"/>
    </source>
</evidence>
<dbReference type="EMBL" id="AMCV02000035">
    <property type="protein sequence ID" value="TDZ16475.1"/>
    <property type="molecule type" value="Genomic_DNA"/>
</dbReference>
<sequence length="76" mass="8854">MEVQKSRRLRRQWFEHQDWNGTPWSGVQWRSWIRGVLNYGYSNNLKDGTPVSPKGLRRQVSPPVAVGFPSGVSEWL</sequence>
<accession>A0A484FFY6</accession>
<organism evidence="1 2">
    <name type="scientific">Colletotrichum orbiculare (strain 104-T / ATCC 96160 / CBS 514.97 / LARS 414 / MAFF 240422)</name>
    <name type="common">Cucumber anthracnose fungus</name>
    <name type="synonym">Colletotrichum lagenarium</name>
    <dbReference type="NCBI Taxonomy" id="1213857"/>
    <lineage>
        <taxon>Eukaryota</taxon>
        <taxon>Fungi</taxon>
        <taxon>Dikarya</taxon>
        <taxon>Ascomycota</taxon>
        <taxon>Pezizomycotina</taxon>
        <taxon>Sordariomycetes</taxon>
        <taxon>Hypocreomycetidae</taxon>
        <taxon>Glomerellales</taxon>
        <taxon>Glomerellaceae</taxon>
        <taxon>Colletotrichum</taxon>
        <taxon>Colletotrichum orbiculare species complex</taxon>
    </lineage>
</organism>
<name>A0A484FFY6_COLOR</name>
<dbReference type="AlphaFoldDB" id="A0A484FFY6"/>
<reference evidence="2" key="2">
    <citation type="journal article" date="2019" name="Mol. Plant Microbe Interact.">
        <title>Genome sequence resources for four phytopathogenic fungi from the Colletotrichum orbiculare species complex.</title>
        <authorList>
            <person name="Gan P."/>
            <person name="Tsushima A."/>
            <person name="Narusaka M."/>
            <person name="Narusaka Y."/>
            <person name="Takano Y."/>
            <person name="Kubo Y."/>
            <person name="Shirasu K."/>
        </authorList>
    </citation>
    <scope>GENOME REANNOTATION</scope>
    <source>
        <strain evidence="2">104-T / ATCC 96160 / CBS 514.97 / LARS 414 / MAFF 240422</strain>
    </source>
</reference>
<evidence type="ECO:0000313" key="2">
    <source>
        <dbReference type="Proteomes" id="UP000014480"/>
    </source>
</evidence>
<keyword evidence="2" id="KW-1185">Reference proteome</keyword>
<reference evidence="2" key="1">
    <citation type="journal article" date="2013" name="New Phytol.">
        <title>Comparative genomic and transcriptomic analyses reveal the hemibiotrophic stage shift of Colletotrichum fungi.</title>
        <authorList>
            <person name="Gan P."/>
            <person name="Ikeda K."/>
            <person name="Irieda H."/>
            <person name="Narusaka M."/>
            <person name="O'Connell R.J."/>
            <person name="Narusaka Y."/>
            <person name="Takano Y."/>
            <person name="Kubo Y."/>
            <person name="Shirasu K."/>
        </authorList>
    </citation>
    <scope>NUCLEOTIDE SEQUENCE [LARGE SCALE GENOMIC DNA]</scope>
    <source>
        <strain evidence="2">104-T / ATCC 96160 / CBS 514.97 / LARS 414 / MAFF 240422</strain>
    </source>
</reference>
<gene>
    <name evidence="1" type="ORF">Cob_v010774</name>
</gene>
<protein>
    <submittedName>
        <fullName evidence="1">Uncharacterized protein</fullName>
    </submittedName>
</protein>